<dbReference type="Gene3D" id="1.10.10.10">
    <property type="entry name" value="Winged helix-like DNA-binding domain superfamily/Winged helix DNA-binding domain"/>
    <property type="match status" value="1"/>
</dbReference>
<dbReference type="SUPFAM" id="SSF46785">
    <property type="entry name" value="Winged helix' DNA-binding domain"/>
    <property type="match status" value="1"/>
</dbReference>
<organism evidence="1 2">
    <name type="scientific">Roseicella frigidaeris</name>
    <dbReference type="NCBI Taxonomy" id="2230885"/>
    <lineage>
        <taxon>Bacteria</taxon>
        <taxon>Pseudomonadati</taxon>
        <taxon>Pseudomonadota</taxon>
        <taxon>Alphaproteobacteria</taxon>
        <taxon>Acetobacterales</taxon>
        <taxon>Roseomonadaceae</taxon>
        <taxon>Roseicella</taxon>
    </lineage>
</organism>
<dbReference type="InterPro" id="IPR036390">
    <property type="entry name" value="WH_DNA-bd_sf"/>
</dbReference>
<dbReference type="AlphaFoldDB" id="A0A327MDV4"/>
<dbReference type="InterPro" id="IPR021660">
    <property type="entry name" value="DUF3253"/>
</dbReference>
<sequence length="92" mass="9412">MPSPEPPAIAAEILRLTASRSPGQSVSPNDVARSLAAGDEAAWRSLLGPVRRAALALAAEGRLEILRKGKPVPAAEARGVIRLRQPGGSAAA</sequence>
<dbReference type="Proteomes" id="UP000249065">
    <property type="component" value="Unassembled WGS sequence"/>
</dbReference>
<dbReference type="OrthoDB" id="7631458at2"/>
<dbReference type="EMBL" id="QLIX01000009">
    <property type="protein sequence ID" value="RAI58378.1"/>
    <property type="molecule type" value="Genomic_DNA"/>
</dbReference>
<reference evidence="2" key="1">
    <citation type="submission" date="2018-06" db="EMBL/GenBank/DDBJ databases">
        <authorList>
            <person name="Khan S.A."/>
        </authorList>
    </citation>
    <scope>NUCLEOTIDE SEQUENCE [LARGE SCALE GENOMIC DNA]</scope>
    <source>
        <strain evidence="2">DB-1506</strain>
    </source>
</reference>
<comment type="caution">
    <text evidence="1">The sequence shown here is derived from an EMBL/GenBank/DDBJ whole genome shotgun (WGS) entry which is preliminary data.</text>
</comment>
<evidence type="ECO:0000313" key="2">
    <source>
        <dbReference type="Proteomes" id="UP000249065"/>
    </source>
</evidence>
<evidence type="ECO:0000313" key="1">
    <source>
        <dbReference type="EMBL" id="RAI58378.1"/>
    </source>
</evidence>
<dbReference type="RefSeq" id="WP_111470334.1">
    <property type="nucleotide sequence ID" value="NZ_QLIX01000009.1"/>
</dbReference>
<protein>
    <submittedName>
        <fullName evidence="1">DUF3253 domain-containing protein</fullName>
    </submittedName>
</protein>
<accession>A0A327MDV4</accession>
<proteinExistence type="predicted"/>
<keyword evidence="2" id="KW-1185">Reference proteome</keyword>
<name>A0A327MDV4_9PROT</name>
<dbReference type="InterPro" id="IPR036388">
    <property type="entry name" value="WH-like_DNA-bd_sf"/>
</dbReference>
<dbReference type="Pfam" id="PF11625">
    <property type="entry name" value="DUF3253"/>
    <property type="match status" value="1"/>
</dbReference>
<gene>
    <name evidence="1" type="ORF">DOO78_13550</name>
</gene>